<keyword evidence="1 4" id="KW-0808">Transferase</keyword>
<comment type="caution">
    <text evidence="4">The sequence shown here is derived from an EMBL/GenBank/DDBJ whole genome shotgun (WGS) entry which is preliminary data.</text>
</comment>
<evidence type="ECO:0000259" key="3">
    <source>
        <dbReference type="Pfam" id="PF13439"/>
    </source>
</evidence>
<dbReference type="PANTHER" id="PTHR46401">
    <property type="entry name" value="GLYCOSYLTRANSFERASE WBBK-RELATED"/>
    <property type="match status" value="1"/>
</dbReference>
<dbReference type="GO" id="GO:0016757">
    <property type="term" value="F:glycosyltransferase activity"/>
    <property type="evidence" value="ECO:0007669"/>
    <property type="project" value="InterPro"/>
</dbReference>
<sequence>MRVLIGSYPWAFDCPGGGERQLCAYYEHLRALGVSVNLFDQWKPEFREHDIFHFFSVMPGSFQLCEHAKKQGLRLVISPNLWVTEETKYWYPHDEIKRLLAIADRVVVNSKLEAESLARVYELPLERFSVVYNGVEDMFLGIADGRDFKSRYGLENQRYLLNVANIETRKNQLRLIDAIKPFPDLKLVVVGLARDEVYRDECFKLAGDQLIFVGELPYGSPLLRSAYAGCEAFVMPSTLETPSIAALEAAATGAKIVITSVGSTTEYFADQAEYVSPDSTQSISEAIDRTLQSAGNSELKNRIGRNFTWRIIANNLREVYKSELDIVGSADAS</sequence>
<reference evidence="4 5" key="1">
    <citation type="submission" date="2017-01" db="EMBL/GenBank/DDBJ databases">
        <title>Phylogeographic, genomic and meropenem susceptibility analysis of Burkholderia ubonensis.</title>
        <authorList>
            <person name="Price E.P."/>
            <person name="Sarovich D.S."/>
            <person name="Webb J.R."/>
            <person name="Hall C.M."/>
            <person name="Sahl J.W."/>
            <person name="Kaestli M."/>
            <person name="Mayo M."/>
            <person name="Harrington G."/>
            <person name="Baker A.L."/>
            <person name="Sidak-Loftis L.C."/>
            <person name="Lummis M."/>
            <person name="Schupp J.M."/>
            <person name="Gillece J.D."/>
            <person name="Tuanyok A."/>
            <person name="Warner J."/>
            <person name="Busch J.D."/>
            <person name="Keim P."/>
            <person name="Currie B.J."/>
            <person name="Wagner D.M."/>
        </authorList>
    </citation>
    <scope>NUCLEOTIDE SEQUENCE [LARGE SCALE GENOMIC DNA]</scope>
    <source>
        <strain evidence="4 5">A21</strain>
    </source>
</reference>
<organism evidence="4 5">
    <name type="scientific">Burkholderia ubonensis</name>
    <dbReference type="NCBI Taxonomy" id="101571"/>
    <lineage>
        <taxon>Bacteria</taxon>
        <taxon>Pseudomonadati</taxon>
        <taxon>Pseudomonadota</taxon>
        <taxon>Betaproteobacteria</taxon>
        <taxon>Burkholderiales</taxon>
        <taxon>Burkholderiaceae</taxon>
        <taxon>Burkholderia</taxon>
        <taxon>Burkholderia cepacia complex</taxon>
    </lineage>
</organism>
<dbReference type="Gene3D" id="3.40.50.2000">
    <property type="entry name" value="Glycogen Phosphorylase B"/>
    <property type="match status" value="2"/>
</dbReference>
<evidence type="ECO:0000313" key="4">
    <source>
        <dbReference type="EMBL" id="OMG70298.1"/>
    </source>
</evidence>
<dbReference type="SUPFAM" id="SSF53756">
    <property type="entry name" value="UDP-Glycosyltransferase/glycogen phosphorylase"/>
    <property type="match status" value="1"/>
</dbReference>
<dbReference type="Proteomes" id="UP000187194">
    <property type="component" value="Unassembled WGS sequence"/>
</dbReference>
<feature type="domain" description="Glycosyl transferase family 1" evidence="2">
    <location>
        <begin position="154"/>
        <end position="306"/>
    </location>
</feature>
<dbReference type="Pfam" id="PF00534">
    <property type="entry name" value="Glycos_transf_1"/>
    <property type="match status" value="1"/>
</dbReference>
<dbReference type="PANTHER" id="PTHR46401:SF2">
    <property type="entry name" value="GLYCOSYLTRANSFERASE WBBK-RELATED"/>
    <property type="match status" value="1"/>
</dbReference>
<gene>
    <name evidence="4" type="ORF">BW685_27810</name>
</gene>
<dbReference type="InterPro" id="IPR001296">
    <property type="entry name" value="Glyco_trans_1"/>
</dbReference>
<evidence type="ECO:0000259" key="2">
    <source>
        <dbReference type="Pfam" id="PF00534"/>
    </source>
</evidence>
<proteinExistence type="predicted"/>
<evidence type="ECO:0000256" key="1">
    <source>
        <dbReference type="ARBA" id="ARBA00022679"/>
    </source>
</evidence>
<evidence type="ECO:0000313" key="5">
    <source>
        <dbReference type="Proteomes" id="UP000187194"/>
    </source>
</evidence>
<dbReference type="CDD" id="cd03801">
    <property type="entry name" value="GT4_PimA-like"/>
    <property type="match status" value="1"/>
</dbReference>
<protein>
    <submittedName>
        <fullName evidence="4">Glycosyltransferase</fullName>
    </submittedName>
</protein>
<dbReference type="InterPro" id="IPR028098">
    <property type="entry name" value="Glyco_trans_4-like_N"/>
</dbReference>
<accession>A0A1R1J570</accession>
<dbReference type="GO" id="GO:0009103">
    <property type="term" value="P:lipopolysaccharide biosynthetic process"/>
    <property type="evidence" value="ECO:0007669"/>
    <property type="project" value="TreeGrafter"/>
</dbReference>
<dbReference type="RefSeq" id="WP_076481677.1">
    <property type="nucleotide sequence ID" value="NZ_MTJZ01000063.1"/>
</dbReference>
<feature type="domain" description="Glycosyltransferase subfamily 4-like N-terminal" evidence="3">
    <location>
        <begin position="48"/>
        <end position="136"/>
    </location>
</feature>
<dbReference type="Pfam" id="PF13439">
    <property type="entry name" value="Glyco_transf_4"/>
    <property type="match status" value="1"/>
</dbReference>
<dbReference type="AlphaFoldDB" id="A0A1R1J570"/>
<dbReference type="EMBL" id="MTJZ01000063">
    <property type="protein sequence ID" value="OMG70298.1"/>
    <property type="molecule type" value="Genomic_DNA"/>
</dbReference>
<name>A0A1R1J570_9BURK</name>